<keyword evidence="4" id="KW-1185">Reference proteome</keyword>
<organism evidence="3 4">
    <name type="scientific">Trichuris trichiura</name>
    <name type="common">Whipworm</name>
    <name type="synonym">Trichocephalus trichiurus</name>
    <dbReference type="NCBI Taxonomy" id="36087"/>
    <lineage>
        <taxon>Eukaryota</taxon>
        <taxon>Metazoa</taxon>
        <taxon>Ecdysozoa</taxon>
        <taxon>Nematoda</taxon>
        <taxon>Enoplea</taxon>
        <taxon>Dorylaimia</taxon>
        <taxon>Trichinellida</taxon>
        <taxon>Trichuridae</taxon>
        <taxon>Trichuris</taxon>
    </lineage>
</organism>
<evidence type="ECO:0000313" key="4">
    <source>
        <dbReference type="Proteomes" id="UP000030665"/>
    </source>
</evidence>
<protein>
    <submittedName>
        <fullName evidence="3">Hist deacetyl domain containing protein</fullName>
    </submittedName>
</protein>
<dbReference type="PANTHER" id="PTHR10625:SF38">
    <property type="entry name" value="HISTONE DEACETYLASE 6, ISOFORM G"/>
    <property type="match status" value="1"/>
</dbReference>
<name>A0A077ZG51_TRITR</name>
<reference evidence="3" key="1">
    <citation type="submission" date="2014-01" db="EMBL/GenBank/DDBJ databases">
        <authorList>
            <person name="Aslett M."/>
        </authorList>
    </citation>
    <scope>NUCLEOTIDE SEQUENCE</scope>
</reference>
<proteinExistence type="predicted"/>
<evidence type="ECO:0000313" key="3">
    <source>
        <dbReference type="EMBL" id="CDW58774.1"/>
    </source>
</evidence>
<dbReference type="InterPro" id="IPR037138">
    <property type="entry name" value="His_deacetylse_dom_sf"/>
</dbReference>
<dbReference type="GO" id="GO:0000118">
    <property type="term" value="C:histone deacetylase complex"/>
    <property type="evidence" value="ECO:0007669"/>
    <property type="project" value="TreeGrafter"/>
</dbReference>
<gene>
    <name evidence="3" type="ORF">TTRE_0000709901</name>
</gene>
<dbReference type="STRING" id="36087.A0A077ZG51"/>
<dbReference type="AlphaFoldDB" id="A0A077ZG51"/>
<accession>A0A077ZG51</accession>
<evidence type="ECO:0000256" key="1">
    <source>
        <dbReference type="ARBA" id="ARBA00048287"/>
    </source>
</evidence>
<dbReference type="Proteomes" id="UP000030665">
    <property type="component" value="Unassembled WGS sequence"/>
</dbReference>
<comment type="catalytic activity">
    <reaction evidence="1">
        <text>N(6)-acetyl-L-lysyl-[histone] + H2O = L-lysyl-[histone] + acetate</text>
        <dbReference type="Rhea" id="RHEA:58196"/>
        <dbReference type="Rhea" id="RHEA-COMP:9845"/>
        <dbReference type="Rhea" id="RHEA-COMP:11338"/>
        <dbReference type="ChEBI" id="CHEBI:15377"/>
        <dbReference type="ChEBI" id="CHEBI:29969"/>
        <dbReference type="ChEBI" id="CHEBI:30089"/>
        <dbReference type="ChEBI" id="CHEBI:61930"/>
        <dbReference type="EC" id="3.5.1.98"/>
    </reaction>
</comment>
<dbReference type="InterPro" id="IPR023801">
    <property type="entry name" value="His_deacetylse_dom"/>
</dbReference>
<dbReference type="Gene3D" id="3.40.800.20">
    <property type="entry name" value="Histone deacetylase domain"/>
    <property type="match status" value="1"/>
</dbReference>
<dbReference type="SUPFAM" id="SSF52768">
    <property type="entry name" value="Arginase/deacetylase"/>
    <property type="match status" value="1"/>
</dbReference>
<dbReference type="PANTHER" id="PTHR10625">
    <property type="entry name" value="HISTONE DEACETYLASE HDAC1-RELATED"/>
    <property type="match status" value="1"/>
</dbReference>
<dbReference type="Pfam" id="PF00850">
    <property type="entry name" value="Hist_deacetyl"/>
    <property type="match status" value="1"/>
</dbReference>
<dbReference type="PRINTS" id="PR01270">
    <property type="entry name" value="HDASUPER"/>
</dbReference>
<feature type="domain" description="Histone deacetylase" evidence="2">
    <location>
        <begin position="22"/>
        <end position="312"/>
    </location>
</feature>
<dbReference type="InterPro" id="IPR000286">
    <property type="entry name" value="HDACs"/>
</dbReference>
<dbReference type="OrthoDB" id="424012at2759"/>
<sequence>MLPGYLAKEGTHVHRCLWDSGHEECPKRLTVTINHCTKLGLLSRMKQLGIMPCTEDVLALFHSTNFVRKIALTERMSREELERFCDGYDSVYLRRESYQCALNACRAVVEATKTVITGKCAGCVALVKPRNHHAMKSESNGFCIFNNVGVAASYSLKHLGVKKILIIDWDVYYGQGVQHVFYNNSNVLCVSIHRHQQGTFWPYMREAEWNRTGSFEGEGFNVNLDDKDYLAVFRHIIVPIALEFQPDLVFVSAGFDAAVGCPLGNMRVSPQAFGYFMKMLMPIAGSRLVVALEGGYSVDSLKWSVRCVIRALLHDPLFQLSDINVPVTPSVVNAIHLVATALRIQWNCMSAFVGTITKCLLTMESRPFYVTVPKFIGGPDMAEEEGVSETPSSSNVAQMRSAISYLMAQTSKWQAEPRRPVLFEIVNEGSEKPLSASTFCSLSLKEELRSKILCTLTE</sequence>
<evidence type="ECO:0000259" key="2">
    <source>
        <dbReference type="Pfam" id="PF00850"/>
    </source>
</evidence>
<dbReference type="GO" id="GO:0040029">
    <property type="term" value="P:epigenetic regulation of gene expression"/>
    <property type="evidence" value="ECO:0007669"/>
    <property type="project" value="TreeGrafter"/>
</dbReference>
<dbReference type="EMBL" id="HG806411">
    <property type="protein sequence ID" value="CDW58774.1"/>
    <property type="molecule type" value="Genomic_DNA"/>
</dbReference>
<reference evidence="3" key="2">
    <citation type="submission" date="2014-03" db="EMBL/GenBank/DDBJ databases">
        <title>The whipworm genome and dual-species transcriptomics of an intimate host-pathogen interaction.</title>
        <authorList>
            <person name="Foth B.J."/>
            <person name="Tsai I.J."/>
            <person name="Reid A.J."/>
            <person name="Bancroft A.J."/>
            <person name="Nichol S."/>
            <person name="Tracey A."/>
            <person name="Holroyd N."/>
            <person name="Cotton J.A."/>
            <person name="Stanley E.J."/>
            <person name="Zarowiecki M."/>
            <person name="Liu J.Z."/>
            <person name="Huckvale T."/>
            <person name="Cooper P.J."/>
            <person name="Grencis R.K."/>
            <person name="Berriman M."/>
        </authorList>
    </citation>
    <scope>NUCLEOTIDE SEQUENCE [LARGE SCALE GENOMIC DNA]</scope>
</reference>
<dbReference type="GO" id="GO:0141221">
    <property type="term" value="F:histone deacetylase activity, hydrolytic mechanism"/>
    <property type="evidence" value="ECO:0007669"/>
    <property type="project" value="UniProtKB-EC"/>
</dbReference>
<dbReference type="InterPro" id="IPR023696">
    <property type="entry name" value="Ureohydrolase_dom_sf"/>
</dbReference>